<dbReference type="SMART" id="SM00343">
    <property type="entry name" value="ZnF_C2HC"/>
    <property type="match status" value="1"/>
</dbReference>
<dbReference type="CDD" id="cd00303">
    <property type="entry name" value="retropepsin_like"/>
    <property type="match status" value="1"/>
</dbReference>
<dbReference type="InterPro" id="IPR036875">
    <property type="entry name" value="Znf_CCHC_sf"/>
</dbReference>
<keyword evidence="1" id="KW-0479">Metal-binding</keyword>
<dbReference type="PANTHER" id="PTHR45823:SF1">
    <property type="entry name" value="T-SNARE COILED-COIL HOMOLOGY DOMAIN-CONTAINING PROTEIN"/>
    <property type="match status" value="1"/>
</dbReference>
<keyword evidence="5" id="KW-1185">Reference proteome</keyword>
<dbReference type="InterPro" id="IPR001969">
    <property type="entry name" value="Aspartic_peptidase_AS"/>
</dbReference>
<reference evidence="4 5" key="1">
    <citation type="journal article" date="2019" name="Sci. Rep.">
        <title>Orb-weaving spider Araneus ventricosus genome elucidates the spidroin gene catalogue.</title>
        <authorList>
            <person name="Kono N."/>
            <person name="Nakamura H."/>
            <person name="Ohtoshi R."/>
            <person name="Moran D.A.P."/>
            <person name="Shinohara A."/>
            <person name="Yoshida Y."/>
            <person name="Fujiwara M."/>
            <person name="Mori M."/>
            <person name="Tomita M."/>
            <person name="Arakawa K."/>
        </authorList>
    </citation>
    <scope>NUCLEOTIDE SEQUENCE [LARGE SCALE GENOMIC DNA]</scope>
</reference>
<dbReference type="Gene3D" id="1.20.120.20">
    <property type="entry name" value="Apolipoprotein"/>
    <property type="match status" value="1"/>
</dbReference>
<dbReference type="SUPFAM" id="SSF50630">
    <property type="entry name" value="Acid proteases"/>
    <property type="match status" value="1"/>
</dbReference>
<keyword evidence="1" id="KW-0863">Zinc-finger</keyword>
<dbReference type="PROSITE" id="PS00141">
    <property type="entry name" value="ASP_PROTEASE"/>
    <property type="match status" value="1"/>
</dbReference>
<dbReference type="Pfam" id="PF13975">
    <property type="entry name" value="gag-asp_proteas"/>
    <property type="match status" value="1"/>
</dbReference>
<dbReference type="GO" id="GO:0008270">
    <property type="term" value="F:zinc ion binding"/>
    <property type="evidence" value="ECO:0007669"/>
    <property type="project" value="UniProtKB-KW"/>
</dbReference>
<keyword evidence="1" id="KW-0862">Zinc</keyword>
<dbReference type="Proteomes" id="UP000499080">
    <property type="component" value="Unassembled WGS sequence"/>
</dbReference>
<dbReference type="PANTHER" id="PTHR45823">
    <property type="entry name" value="T-SNARE COILED-COIL HOMOLOGY DOMAIN-CONTAINING PROTEIN"/>
    <property type="match status" value="1"/>
</dbReference>
<evidence type="ECO:0000256" key="1">
    <source>
        <dbReference type="PROSITE-ProRule" id="PRU00047"/>
    </source>
</evidence>
<dbReference type="GO" id="GO:0003676">
    <property type="term" value="F:nucleic acid binding"/>
    <property type="evidence" value="ECO:0007669"/>
    <property type="project" value="InterPro"/>
</dbReference>
<evidence type="ECO:0000313" key="5">
    <source>
        <dbReference type="Proteomes" id="UP000499080"/>
    </source>
</evidence>
<dbReference type="AlphaFoldDB" id="A0A4Y2C3L5"/>
<dbReference type="Gene3D" id="2.40.70.10">
    <property type="entry name" value="Acid Proteases"/>
    <property type="match status" value="1"/>
</dbReference>
<protein>
    <recommendedName>
        <fullName evidence="3">CCHC-type domain-containing protein</fullName>
    </recommendedName>
</protein>
<sequence length="514" mass="58192">MEAGQEEMRSGQERMEKRQEEMKGLVDEVKGEVQRKIDEVEENVQMKVEDMKSEVKGKIEEVEHKVQGKIAEIERRLSELEDRPFSFSASPEFLHTRPTIKSLISDGQTSWTVFKTQLDVVSSTNGWTDFLKASQLVASLRGSAAEVLQGIPADKLTDLTTSEKALESRFGDSHLTQFYRTELKTRRQKPGENLQELAANVERLMSLAYAECPLDVRESLAAQYFVDVIREEDTQHSTILMDAKDLKSSLAYNMKYEAARTVSKTSRHVRSRETEDHTSRERDDKFEFFFNSLEKLLNSSVSGRKNTPRRNPNVTCWKCSKKGHVQRECQAITSNQENSSRNRAPEEGPRVSSLSGKKNVLYLEGYICGIQCLMLVDTGANVTLLRTDLAQKLKEQLIYKPPNISLKTATGEKTKIRGKLDASIECGSRTFHHRIYIAGITDPCILGLDFLQKFNFTVDLEKNEIRTGGEEILLFSASVQHSKSCSVLAKKRTIIPARSECLIQGEFLDSSDMP</sequence>
<evidence type="ECO:0000256" key="2">
    <source>
        <dbReference type="SAM" id="MobiDB-lite"/>
    </source>
</evidence>
<evidence type="ECO:0000313" key="4">
    <source>
        <dbReference type="EMBL" id="GBL98226.1"/>
    </source>
</evidence>
<dbReference type="GO" id="GO:0004190">
    <property type="term" value="F:aspartic-type endopeptidase activity"/>
    <property type="evidence" value="ECO:0007669"/>
    <property type="project" value="InterPro"/>
</dbReference>
<feature type="domain" description="CCHC-type" evidence="3">
    <location>
        <begin position="316"/>
        <end position="329"/>
    </location>
</feature>
<evidence type="ECO:0000259" key="3">
    <source>
        <dbReference type="PROSITE" id="PS50158"/>
    </source>
</evidence>
<dbReference type="GO" id="GO:0006508">
    <property type="term" value="P:proteolysis"/>
    <property type="evidence" value="ECO:0007669"/>
    <property type="project" value="InterPro"/>
</dbReference>
<comment type="caution">
    <text evidence="4">The sequence shown here is derived from an EMBL/GenBank/DDBJ whole genome shotgun (WGS) entry which is preliminary data.</text>
</comment>
<dbReference type="SUPFAM" id="SSF57756">
    <property type="entry name" value="Retrovirus zinc finger-like domains"/>
    <property type="match status" value="1"/>
</dbReference>
<dbReference type="OrthoDB" id="6512026at2759"/>
<feature type="compositionally biased region" description="Polar residues" evidence="2">
    <location>
        <begin position="332"/>
        <end position="342"/>
    </location>
</feature>
<accession>A0A4Y2C3L5</accession>
<feature type="region of interest" description="Disordered" evidence="2">
    <location>
        <begin position="332"/>
        <end position="353"/>
    </location>
</feature>
<gene>
    <name evidence="4" type="ORF">AVEN_174039_1</name>
</gene>
<proteinExistence type="predicted"/>
<dbReference type="InterPro" id="IPR021109">
    <property type="entry name" value="Peptidase_aspartic_dom_sf"/>
</dbReference>
<name>A0A4Y2C3L5_ARAVE</name>
<dbReference type="PROSITE" id="PS50158">
    <property type="entry name" value="ZF_CCHC"/>
    <property type="match status" value="1"/>
</dbReference>
<feature type="region of interest" description="Disordered" evidence="2">
    <location>
        <begin position="1"/>
        <end position="25"/>
    </location>
</feature>
<dbReference type="EMBL" id="BGPR01000138">
    <property type="protein sequence ID" value="GBL98226.1"/>
    <property type="molecule type" value="Genomic_DNA"/>
</dbReference>
<dbReference type="InterPro" id="IPR001878">
    <property type="entry name" value="Znf_CCHC"/>
</dbReference>
<organism evidence="4 5">
    <name type="scientific">Araneus ventricosus</name>
    <name type="common">Orbweaver spider</name>
    <name type="synonym">Epeira ventricosa</name>
    <dbReference type="NCBI Taxonomy" id="182803"/>
    <lineage>
        <taxon>Eukaryota</taxon>
        <taxon>Metazoa</taxon>
        <taxon>Ecdysozoa</taxon>
        <taxon>Arthropoda</taxon>
        <taxon>Chelicerata</taxon>
        <taxon>Arachnida</taxon>
        <taxon>Araneae</taxon>
        <taxon>Araneomorphae</taxon>
        <taxon>Entelegynae</taxon>
        <taxon>Araneoidea</taxon>
        <taxon>Araneidae</taxon>
        <taxon>Araneus</taxon>
    </lineage>
</organism>